<feature type="domain" description="UDENN" evidence="4">
    <location>
        <begin position="1"/>
        <end position="381"/>
    </location>
</feature>
<dbReference type="Ensembl" id="ENSPMAT00000003048.1">
    <property type="protein sequence ID" value="ENSPMAP00000003033.1"/>
    <property type="gene ID" value="ENSPMAG00000002777.1"/>
</dbReference>
<keyword evidence="3" id="KW-1133">Transmembrane helix</keyword>
<evidence type="ECO:0000256" key="2">
    <source>
        <dbReference type="SAM" id="MobiDB-lite"/>
    </source>
</evidence>
<dbReference type="GO" id="GO:0005737">
    <property type="term" value="C:cytoplasm"/>
    <property type="evidence" value="ECO:0007669"/>
    <property type="project" value="TreeGrafter"/>
</dbReference>
<dbReference type="PROSITE" id="PS50211">
    <property type="entry name" value="DENN"/>
    <property type="match status" value="1"/>
</dbReference>
<dbReference type="InterPro" id="IPR037516">
    <property type="entry name" value="Tripartite_DENN"/>
</dbReference>
<dbReference type="HOGENOM" id="CLU_009066_2_0_1"/>
<dbReference type="OMA" id="FDGTEWE"/>
<dbReference type="InterPro" id="IPR018307">
    <property type="entry name" value="ABL9/DENND6_dom"/>
</dbReference>
<protein>
    <recommendedName>
        <fullName evidence="4">UDENN domain-containing protein</fullName>
    </recommendedName>
</protein>
<dbReference type="InterPro" id="IPR051731">
    <property type="entry name" value="DENND11/AVL9_GEFs"/>
</dbReference>
<reference evidence="5" key="1">
    <citation type="submission" date="2025-08" db="UniProtKB">
        <authorList>
            <consortium name="Ensembl"/>
        </authorList>
    </citation>
    <scope>IDENTIFICATION</scope>
</reference>
<comment type="similarity">
    <text evidence="1">Belongs to the AVL9 family.</text>
</comment>
<evidence type="ECO:0000313" key="5">
    <source>
        <dbReference type="Ensembl" id="ENSPMAP00000003033.1"/>
    </source>
</evidence>
<name>S4RCV1_PETMA</name>
<feature type="transmembrane region" description="Helical" evidence="3">
    <location>
        <begin position="172"/>
        <end position="193"/>
    </location>
</feature>
<dbReference type="PANTHER" id="PTHR31017:SF1">
    <property type="entry name" value="LATE SECRETORY PATHWAY PROTEIN AVL9 HOMOLOG"/>
    <property type="match status" value="1"/>
</dbReference>
<feature type="region of interest" description="Disordered" evidence="2">
    <location>
        <begin position="240"/>
        <end position="263"/>
    </location>
</feature>
<organism evidence="5">
    <name type="scientific">Petromyzon marinus</name>
    <name type="common">Sea lamprey</name>
    <dbReference type="NCBI Taxonomy" id="7757"/>
    <lineage>
        <taxon>Eukaryota</taxon>
        <taxon>Metazoa</taxon>
        <taxon>Chordata</taxon>
        <taxon>Craniata</taxon>
        <taxon>Vertebrata</taxon>
        <taxon>Cyclostomata</taxon>
        <taxon>Hyperoartia</taxon>
        <taxon>Petromyzontiformes</taxon>
        <taxon>Petromyzontidae</taxon>
        <taxon>Petromyzon</taxon>
    </lineage>
</organism>
<evidence type="ECO:0000256" key="1">
    <source>
        <dbReference type="ARBA" id="ARBA00038178"/>
    </source>
</evidence>
<proteinExistence type="inferred from homology"/>
<keyword evidence="3" id="KW-0812">Transmembrane</keyword>
<dbReference type="GeneTree" id="ENSGT00390000010255"/>
<dbReference type="PANTHER" id="PTHR31017">
    <property type="entry name" value="LATE SECRETORY PATHWAY PROTEIN AVL9-RELATED"/>
    <property type="match status" value="1"/>
</dbReference>
<keyword evidence="3" id="KW-0472">Membrane</keyword>
<evidence type="ECO:0000256" key="3">
    <source>
        <dbReference type="SAM" id="Phobius"/>
    </source>
</evidence>
<evidence type="ECO:0000259" key="4">
    <source>
        <dbReference type="PROSITE" id="PS50211"/>
    </source>
</evidence>
<accession>S4RCV1</accession>
<dbReference type="AlphaFoldDB" id="S4RCV1"/>
<reference evidence="5" key="2">
    <citation type="submission" date="2025-09" db="UniProtKB">
        <authorList>
            <consortium name="Ensembl"/>
        </authorList>
    </citation>
    <scope>IDENTIFICATION</scope>
</reference>
<sequence>QVEFSHPQIKDDNGGRSLPEEWQHLPYLALPDGAHNYLEDCVYFHLPPRDGDRGIVYGVSCYQQMDSEALKVRDSEVTRGTVQKSVCVLSRLPLYGLLQAKLQMITQVYFQEKDFSKTDVLKELYEQLNSTLGTNHLEPSHLYIGLSVRELLLHFGHKALMLFKLILLEKRVLFFIAPVHTLVGTIMALLSLFPGMIERGFVDSVSYRRKDSMDEADFLESAFLFTSTFTNSFHSTQAQSYSEQVAPNTEPRRTGPSERACASFPLDSEGNGVNVEVGRADDTEEARAVTTKGLVRKLSMGDGAPVVVQPLHASGDPTARVTKGLLSGLDEDQYGMPLAVFTKGYACLPYLSLQQHSLLSDVSLRGFVVGATNYLFRRQKHLTDVTVDIEKAHLEFQDAALERALSPTTADLRFLALLERQVRENGASGASDSDGGVSAEWEGSEEWVRAHFRLYLMSLLATTQLPDNEAMLADYGSEFVEAWQDTHNHRVWSSNKHPAMRDVQPGHPFQGHYTVADVKLRLTYSVQSSERGRRIGTAVLSTSRSVLQTGKAVGQSVVGGVLSGATNAMSSFFSYFSGRPNQPGNSAA</sequence>
<dbReference type="Pfam" id="PF09794">
    <property type="entry name" value="Avl9"/>
    <property type="match status" value="1"/>
</dbReference>